<dbReference type="InterPro" id="IPR013785">
    <property type="entry name" value="Aldolase_TIM"/>
</dbReference>
<evidence type="ECO:0000313" key="3">
    <source>
        <dbReference type="EMBL" id="KKR83157.1"/>
    </source>
</evidence>
<sequence length="419" mass="46278">MTINENEIENHNWGDYDFSKTDVEVLDTSLRDGLQDSDIRHPNLEEKLELIDKLVKVGIDAIDLAIPVARGPHLKDAIQIARRVPSNVIVACLARTHEVDIKAALELAQGAGRNIEGIIFVGSSPLRRFVEGWELNYMKKWMEENVALAAQEGIIPVVATEHTTETEPAVIKLLYRVGLENGGKKVCIADTTGTATPRGVQRLITFFKKEVLVGFDGVTIDWHGHNDRDLAVVNSMEAFDSGAKRVHVSVLGIGERAGNTRLESILTNLKIVGDPKRQDLTKILELSEFASNIYRVDIPSNTPAIGDKAGRTASGIHGSAEWKMRLLSRQGKLSLKNRRSPYSAIDQRWFGKDPEVLVGPLAGEDSVLCVLDELGIEPSPKMVQRILNSAVIQQEVLTKEKVRNIARSMEDNGQNGYSK</sequence>
<dbReference type="CDD" id="cd03174">
    <property type="entry name" value="DRE_TIM_metallolyase"/>
    <property type="match status" value="1"/>
</dbReference>
<dbReference type="InterPro" id="IPR000891">
    <property type="entry name" value="PYR_CT"/>
</dbReference>
<keyword evidence="1" id="KW-0464">Manganese</keyword>
<dbReference type="PANTHER" id="PTHR10277:SF48">
    <property type="entry name" value="HOMOCITRATE SYNTHASE, CYTOSOLIC ISOZYME-RELATED"/>
    <property type="match status" value="1"/>
</dbReference>
<evidence type="ECO:0000259" key="2">
    <source>
        <dbReference type="PROSITE" id="PS50991"/>
    </source>
</evidence>
<dbReference type="Proteomes" id="UP000034601">
    <property type="component" value="Unassembled WGS sequence"/>
</dbReference>
<dbReference type="EMBL" id="LCAB01000007">
    <property type="protein sequence ID" value="KKR83157.1"/>
    <property type="molecule type" value="Genomic_DNA"/>
</dbReference>
<dbReference type="GO" id="GO:0004410">
    <property type="term" value="F:homocitrate synthase activity"/>
    <property type="evidence" value="ECO:0007669"/>
    <property type="project" value="TreeGrafter"/>
</dbReference>
<dbReference type="AlphaFoldDB" id="A0A0G0X6A8"/>
<reference evidence="3 4" key="1">
    <citation type="journal article" date="2015" name="Nature">
        <title>rRNA introns, odd ribosomes, and small enigmatic genomes across a large radiation of phyla.</title>
        <authorList>
            <person name="Brown C.T."/>
            <person name="Hug L.A."/>
            <person name="Thomas B.C."/>
            <person name="Sharon I."/>
            <person name="Castelle C.J."/>
            <person name="Singh A."/>
            <person name="Wilkins M.J."/>
            <person name="Williams K.H."/>
            <person name="Banfield J.F."/>
        </authorList>
    </citation>
    <scope>NUCLEOTIDE SEQUENCE [LARGE SCALE GENOMIC DNA]</scope>
</reference>
<proteinExistence type="predicted"/>
<dbReference type="PANTHER" id="PTHR10277">
    <property type="entry name" value="HOMOCITRATE SYNTHASE-RELATED"/>
    <property type="match status" value="1"/>
</dbReference>
<evidence type="ECO:0000256" key="1">
    <source>
        <dbReference type="ARBA" id="ARBA00023211"/>
    </source>
</evidence>
<evidence type="ECO:0000313" key="4">
    <source>
        <dbReference type="Proteomes" id="UP000034601"/>
    </source>
</evidence>
<accession>A0A0G0X6A8</accession>
<dbReference type="SUPFAM" id="SSF51569">
    <property type="entry name" value="Aldolase"/>
    <property type="match status" value="1"/>
</dbReference>
<protein>
    <submittedName>
        <fullName evidence="3">2-isopropylmalate synthase</fullName>
    </submittedName>
</protein>
<dbReference type="Pfam" id="PF00682">
    <property type="entry name" value="HMGL-like"/>
    <property type="match status" value="1"/>
</dbReference>
<dbReference type="Gene3D" id="3.20.20.70">
    <property type="entry name" value="Aldolase class I"/>
    <property type="match status" value="1"/>
</dbReference>
<gene>
    <name evidence="3" type="ORF">UU29_C0007G0027</name>
</gene>
<dbReference type="PROSITE" id="PS50991">
    <property type="entry name" value="PYR_CT"/>
    <property type="match status" value="1"/>
</dbReference>
<feature type="domain" description="Pyruvate carboxyltransferase" evidence="2">
    <location>
        <begin position="23"/>
        <end position="284"/>
    </location>
</feature>
<organism evidence="3 4">
    <name type="scientific">Candidatus Daviesbacteria bacterium GW2011_GWA2_40_9</name>
    <dbReference type="NCBI Taxonomy" id="1618424"/>
    <lineage>
        <taxon>Bacteria</taxon>
        <taxon>Candidatus Daviesiibacteriota</taxon>
    </lineage>
</organism>
<comment type="caution">
    <text evidence="3">The sequence shown here is derived from an EMBL/GenBank/DDBJ whole genome shotgun (WGS) entry which is preliminary data.</text>
</comment>
<dbReference type="InterPro" id="IPR050073">
    <property type="entry name" value="2-IPM_HCS-like"/>
</dbReference>
<dbReference type="GO" id="GO:0019878">
    <property type="term" value="P:lysine biosynthetic process via aminoadipic acid"/>
    <property type="evidence" value="ECO:0007669"/>
    <property type="project" value="TreeGrafter"/>
</dbReference>
<name>A0A0G0X6A8_9BACT</name>